<comment type="pathway">
    <text evidence="1 9">Amino-acid biosynthesis; L-arginine biosynthesis; N(2)-acetyl-L-ornithine from L-glutamate: step 2/4.</text>
</comment>
<dbReference type="EMBL" id="RGET01000024">
    <property type="protein sequence ID" value="NBN87914.1"/>
    <property type="molecule type" value="Genomic_DNA"/>
</dbReference>
<feature type="binding site" evidence="9">
    <location>
        <position position="182"/>
    </location>
    <ligand>
        <name>substrate</name>
    </ligand>
</feature>
<keyword evidence="9" id="KW-0963">Cytoplasm</keyword>
<dbReference type="GO" id="GO:0042450">
    <property type="term" value="P:L-arginine biosynthetic process via ornithine"/>
    <property type="evidence" value="ECO:0007669"/>
    <property type="project" value="UniProtKB-UniRule"/>
</dbReference>
<evidence type="ECO:0000256" key="2">
    <source>
        <dbReference type="ARBA" id="ARBA00022571"/>
    </source>
</evidence>
<dbReference type="PRINTS" id="PR00474">
    <property type="entry name" value="GLU5KINASE"/>
</dbReference>
<evidence type="ECO:0000256" key="6">
    <source>
        <dbReference type="ARBA" id="ARBA00022777"/>
    </source>
</evidence>
<accession>A0A845S544</accession>
<feature type="binding site" evidence="9">
    <location>
        <position position="89"/>
    </location>
    <ligand>
        <name>substrate</name>
    </ligand>
</feature>
<evidence type="ECO:0000256" key="9">
    <source>
        <dbReference type="HAMAP-Rule" id="MF_00082"/>
    </source>
</evidence>
<gene>
    <name evidence="9 13" type="primary">argB</name>
    <name evidence="11" type="ORF">EBV32_02330</name>
    <name evidence="13" type="ORF">EBV78_01500</name>
    <name evidence="12" type="ORF">EBX29_00705</name>
</gene>
<comment type="function">
    <text evidence="9">Catalyzes the ATP-dependent phosphorylation of N-acetyl-L-glutamate.</text>
</comment>
<evidence type="ECO:0000256" key="4">
    <source>
        <dbReference type="ARBA" id="ARBA00022679"/>
    </source>
</evidence>
<dbReference type="InterPro" id="IPR004662">
    <property type="entry name" value="AcgluKinase_fam"/>
</dbReference>
<dbReference type="GO" id="GO:0005737">
    <property type="term" value="C:cytoplasm"/>
    <property type="evidence" value="ECO:0007669"/>
    <property type="project" value="UniProtKB-SubCell"/>
</dbReference>
<evidence type="ECO:0000313" key="11">
    <source>
        <dbReference type="EMBL" id="NBN87914.1"/>
    </source>
</evidence>
<evidence type="ECO:0000313" key="14">
    <source>
        <dbReference type="Proteomes" id="UP000572953"/>
    </source>
</evidence>
<dbReference type="SUPFAM" id="SSF53633">
    <property type="entry name" value="Carbamate kinase-like"/>
    <property type="match status" value="1"/>
</dbReference>
<dbReference type="GO" id="GO:0005524">
    <property type="term" value="F:ATP binding"/>
    <property type="evidence" value="ECO:0007669"/>
    <property type="project" value="UniProtKB-UniRule"/>
</dbReference>
<sequence>MDIKSFWPELGPSIQEASVYFDKYKNKKIILKYGGQVMSDQSLSKAFAQDAAILRKLDVDVAVIHGGGPQIKTKLESQNLESKFISGLRVTDENVIKVVEDVLLNEINPDLRDAIINYGTKAESVTVRKNNVIHIDKAIDEQLGFVGDPKKIDTKILNNFFKQKIIPVIAPMGMDNKGQVYNVNADTAAGTIANQIKAERLLLMTDVPGVNDKNGNLISQLSTKQALDLIDNGTITGGMIPKIKTCISAIESGVNGVVIIDGRKSHAVLFELFSNLGAGTLIVK</sequence>
<comment type="subcellular location">
    <subcellularLocation>
        <location evidence="9">Cytoplasm</location>
    </subcellularLocation>
</comment>
<reference evidence="13 14" key="1">
    <citation type="submission" date="2018-10" db="EMBL/GenBank/DDBJ databases">
        <title>Iterative Subtractive Binning of Freshwater Chronoseries Metagenomes Recovers Nearly Complete Genomes from over Four Hundred Novel Species.</title>
        <authorList>
            <person name="Rodriguez-R L.M."/>
            <person name="Tsementzi D."/>
            <person name="Luo C."/>
            <person name="Konstantinidis K.T."/>
        </authorList>
    </citation>
    <scope>NUCLEOTIDE SEQUENCE [LARGE SCALE GENOMIC DNA]</scope>
    <source>
        <strain evidence="13">WB7_2B_003</strain>
        <strain evidence="11">WB7_6_001</strain>
        <strain evidence="12">WB8_1A_003</strain>
    </source>
</reference>
<dbReference type="Pfam" id="PF00696">
    <property type="entry name" value="AA_kinase"/>
    <property type="match status" value="1"/>
</dbReference>
<keyword evidence="7 9" id="KW-0067">ATP-binding</keyword>
<dbReference type="Gene3D" id="3.40.1160.10">
    <property type="entry name" value="Acetylglutamate kinase-like"/>
    <property type="match status" value="1"/>
</dbReference>
<feature type="domain" description="Aspartate/glutamate/uridylate kinase" evidence="10">
    <location>
        <begin position="27"/>
        <end position="261"/>
    </location>
</feature>
<evidence type="ECO:0000256" key="8">
    <source>
        <dbReference type="ARBA" id="ARBA00048141"/>
    </source>
</evidence>
<keyword evidence="4 9" id="KW-0808">Transferase</keyword>
<evidence type="ECO:0000313" key="12">
    <source>
        <dbReference type="EMBL" id="NCU50292.1"/>
    </source>
</evidence>
<keyword evidence="5 9" id="KW-0547">Nucleotide-binding</keyword>
<evidence type="ECO:0000256" key="1">
    <source>
        <dbReference type="ARBA" id="ARBA00004828"/>
    </source>
</evidence>
<dbReference type="Proteomes" id="UP000713222">
    <property type="component" value="Unassembled WGS sequence"/>
</dbReference>
<evidence type="ECO:0000259" key="10">
    <source>
        <dbReference type="Pfam" id="PF00696"/>
    </source>
</evidence>
<dbReference type="PANTHER" id="PTHR23342:SF0">
    <property type="entry name" value="N-ACETYLGLUTAMATE SYNTHASE, MITOCHONDRIAL"/>
    <property type="match status" value="1"/>
</dbReference>
<organism evidence="13 14">
    <name type="scientific">Candidatus Fonsibacter lacus</name>
    <dbReference type="NCBI Taxonomy" id="2576439"/>
    <lineage>
        <taxon>Bacteria</taxon>
        <taxon>Pseudomonadati</taxon>
        <taxon>Pseudomonadota</taxon>
        <taxon>Alphaproteobacteria</taxon>
        <taxon>Candidatus Pelagibacterales</taxon>
        <taxon>Candidatus Pelagibacterales incertae sedis</taxon>
        <taxon>Candidatus Fonsibacter</taxon>
    </lineage>
</organism>
<evidence type="ECO:0000256" key="3">
    <source>
        <dbReference type="ARBA" id="ARBA00022605"/>
    </source>
</evidence>
<dbReference type="InterPro" id="IPR001057">
    <property type="entry name" value="Glu/AcGlu_kinase"/>
</dbReference>
<dbReference type="AlphaFoldDB" id="A0A845S544"/>
<dbReference type="PANTHER" id="PTHR23342">
    <property type="entry name" value="N-ACETYLGLUTAMATE SYNTHASE"/>
    <property type="match status" value="1"/>
</dbReference>
<feature type="binding site" evidence="9">
    <location>
        <begin position="67"/>
        <end position="68"/>
    </location>
    <ligand>
        <name>substrate</name>
    </ligand>
</feature>
<keyword evidence="2 9" id="KW-0055">Arginine biosynthesis</keyword>
<keyword evidence="6 9" id="KW-0418">Kinase</keyword>
<dbReference type="NCBIfam" id="TIGR00761">
    <property type="entry name" value="argB"/>
    <property type="match status" value="1"/>
</dbReference>
<dbReference type="EMBL" id="RGGN01000033">
    <property type="protein sequence ID" value="NCU62760.1"/>
    <property type="molecule type" value="Genomic_DNA"/>
</dbReference>
<feature type="site" description="Transition state stabilizer" evidence="9">
    <location>
        <position position="242"/>
    </location>
</feature>
<dbReference type="EC" id="2.7.2.8" evidence="9"/>
<proteinExistence type="inferred from homology"/>
<dbReference type="Proteomes" id="UP000572953">
    <property type="component" value="Unassembled WGS sequence"/>
</dbReference>
<feature type="site" description="Transition state stabilizer" evidence="9">
    <location>
        <position position="32"/>
    </location>
</feature>
<protein>
    <recommendedName>
        <fullName evidence="9">Acetylglutamate kinase</fullName>
        <ecNumber evidence="9">2.7.2.8</ecNumber>
    </recommendedName>
    <alternativeName>
        <fullName evidence="9">N-acetyl-L-glutamate 5-phosphotransferase</fullName>
    </alternativeName>
    <alternativeName>
        <fullName evidence="9">NAG kinase</fullName>
        <shortName evidence="9">NAGK</shortName>
    </alternativeName>
</protein>
<comment type="catalytic activity">
    <reaction evidence="8 9">
        <text>N-acetyl-L-glutamate + ATP = N-acetyl-L-glutamyl 5-phosphate + ADP</text>
        <dbReference type="Rhea" id="RHEA:14629"/>
        <dbReference type="ChEBI" id="CHEBI:30616"/>
        <dbReference type="ChEBI" id="CHEBI:44337"/>
        <dbReference type="ChEBI" id="CHEBI:57936"/>
        <dbReference type="ChEBI" id="CHEBI:456216"/>
        <dbReference type="EC" id="2.7.2.8"/>
    </reaction>
</comment>
<dbReference type="Proteomes" id="UP000699985">
    <property type="component" value="Unassembled WGS sequence"/>
</dbReference>
<name>A0A845S544_9PROT</name>
<dbReference type="UniPathway" id="UPA00068">
    <property type="reaction ID" value="UER00107"/>
</dbReference>
<comment type="similarity">
    <text evidence="9">Belongs to the acetylglutamate kinase family. ArgB subfamily.</text>
</comment>
<dbReference type="FunFam" id="3.40.1160.10:FF:000004">
    <property type="entry name" value="Acetylglutamate kinase"/>
    <property type="match status" value="1"/>
</dbReference>
<dbReference type="InterPro" id="IPR037528">
    <property type="entry name" value="ArgB"/>
</dbReference>
<evidence type="ECO:0000256" key="5">
    <source>
        <dbReference type="ARBA" id="ARBA00022741"/>
    </source>
</evidence>
<dbReference type="InterPro" id="IPR001048">
    <property type="entry name" value="Asp/Glu/Uridylate_kinase"/>
</dbReference>
<dbReference type="PIRSF" id="PIRSF000728">
    <property type="entry name" value="NAGK"/>
    <property type="match status" value="1"/>
</dbReference>
<evidence type="ECO:0000256" key="7">
    <source>
        <dbReference type="ARBA" id="ARBA00022840"/>
    </source>
</evidence>
<dbReference type="GO" id="GO:0003991">
    <property type="term" value="F:acetylglutamate kinase activity"/>
    <property type="evidence" value="ECO:0007669"/>
    <property type="project" value="UniProtKB-UniRule"/>
</dbReference>
<comment type="caution">
    <text evidence="13">The sequence shown here is derived from an EMBL/GenBank/DDBJ whole genome shotgun (WGS) entry which is preliminary data.</text>
</comment>
<keyword evidence="3 9" id="KW-0028">Amino-acid biosynthesis</keyword>
<evidence type="ECO:0000313" key="13">
    <source>
        <dbReference type="EMBL" id="NCU62760.1"/>
    </source>
</evidence>
<dbReference type="EMBL" id="RGMI01000012">
    <property type="protein sequence ID" value="NCU50292.1"/>
    <property type="molecule type" value="Genomic_DNA"/>
</dbReference>
<dbReference type="InterPro" id="IPR036393">
    <property type="entry name" value="AceGlu_kinase-like_sf"/>
</dbReference>
<dbReference type="HAMAP" id="MF_00082">
    <property type="entry name" value="ArgB"/>
    <property type="match status" value="1"/>
</dbReference>